<keyword evidence="3" id="KW-0813">Transport</keyword>
<accession>A0ABS4KCC3</accession>
<dbReference type="Pfam" id="PF16916">
    <property type="entry name" value="ZT_dimer"/>
    <property type="match status" value="1"/>
</dbReference>
<dbReference type="Pfam" id="PF01545">
    <property type="entry name" value="Cation_efflux"/>
    <property type="match status" value="1"/>
</dbReference>
<evidence type="ECO:0000256" key="6">
    <source>
        <dbReference type="ARBA" id="ARBA00023136"/>
    </source>
</evidence>
<organism evidence="10 11">
    <name type="scientific">Peptoniphilus stercorisuis</name>
    <dbReference type="NCBI Taxonomy" id="1436965"/>
    <lineage>
        <taxon>Bacteria</taxon>
        <taxon>Bacillati</taxon>
        <taxon>Bacillota</taxon>
        <taxon>Tissierellia</taxon>
        <taxon>Tissierellales</taxon>
        <taxon>Peptoniphilaceae</taxon>
        <taxon>Peptoniphilus</taxon>
    </lineage>
</organism>
<keyword evidence="6 7" id="KW-0472">Membrane</keyword>
<dbReference type="InterPro" id="IPR036837">
    <property type="entry name" value="Cation_efflux_CTD_sf"/>
</dbReference>
<comment type="caution">
    <text evidence="10">The sequence shown here is derived from an EMBL/GenBank/DDBJ whole genome shotgun (WGS) entry which is preliminary data.</text>
</comment>
<dbReference type="Gene3D" id="1.20.1510.10">
    <property type="entry name" value="Cation efflux protein transmembrane domain"/>
    <property type="match status" value="1"/>
</dbReference>
<evidence type="ECO:0000256" key="5">
    <source>
        <dbReference type="ARBA" id="ARBA00022989"/>
    </source>
</evidence>
<feature type="transmembrane region" description="Helical" evidence="7">
    <location>
        <begin position="94"/>
        <end position="116"/>
    </location>
</feature>
<dbReference type="InterPro" id="IPR027470">
    <property type="entry name" value="Cation_efflux_CTD"/>
</dbReference>
<dbReference type="InterPro" id="IPR050291">
    <property type="entry name" value="CDF_Transporter"/>
</dbReference>
<evidence type="ECO:0000256" key="7">
    <source>
        <dbReference type="SAM" id="Phobius"/>
    </source>
</evidence>
<evidence type="ECO:0000256" key="3">
    <source>
        <dbReference type="ARBA" id="ARBA00022448"/>
    </source>
</evidence>
<feature type="domain" description="Cation efflux protein cytoplasmic" evidence="9">
    <location>
        <begin position="224"/>
        <end position="300"/>
    </location>
</feature>
<dbReference type="PANTHER" id="PTHR43840:SF15">
    <property type="entry name" value="MITOCHONDRIAL METAL TRANSPORTER 1-RELATED"/>
    <property type="match status" value="1"/>
</dbReference>
<feature type="transmembrane region" description="Helical" evidence="7">
    <location>
        <begin position="194"/>
        <end position="212"/>
    </location>
</feature>
<feature type="transmembrane region" description="Helical" evidence="7">
    <location>
        <begin position="28"/>
        <end position="47"/>
    </location>
</feature>
<keyword evidence="11" id="KW-1185">Reference proteome</keyword>
<dbReference type="PANTHER" id="PTHR43840">
    <property type="entry name" value="MITOCHONDRIAL METAL TRANSPORTER 1-RELATED"/>
    <property type="match status" value="1"/>
</dbReference>
<evidence type="ECO:0000313" key="10">
    <source>
        <dbReference type="EMBL" id="MBP2025433.1"/>
    </source>
</evidence>
<reference evidence="10 11" key="1">
    <citation type="submission" date="2021-03" db="EMBL/GenBank/DDBJ databases">
        <title>Genomic Encyclopedia of Type Strains, Phase IV (KMG-IV): sequencing the most valuable type-strain genomes for metagenomic binning, comparative biology and taxonomic classification.</title>
        <authorList>
            <person name="Goeker M."/>
        </authorList>
    </citation>
    <scope>NUCLEOTIDE SEQUENCE [LARGE SCALE GENOMIC DNA]</scope>
    <source>
        <strain evidence="10 11">DSM 27563</strain>
    </source>
</reference>
<dbReference type="RefSeq" id="WP_210060723.1">
    <property type="nucleotide sequence ID" value="NZ_JAGGLJ010000007.1"/>
</dbReference>
<dbReference type="Proteomes" id="UP001519306">
    <property type="component" value="Unassembled WGS sequence"/>
</dbReference>
<evidence type="ECO:0000256" key="2">
    <source>
        <dbReference type="ARBA" id="ARBA00008114"/>
    </source>
</evidence>
<feature type="transmembrane region" description="Helical" evidence="7">
    <location>
        <begin position="128"/>
        <end position="149"/>
    </location>
</feature>
<dbReference type="SUPFAM" id="SSF161111">
    <property type="entry name" value="Cation efflux protein transmembrane domain-like"/>
    <property type="match status" value="1"/>
</dbReference>
<dbReference type="NCBIfam" id="TIGR01297">
    <property type="entry name" value="CDF"/>
    <property type="match status" value="1"/>
</dbReference>
<name>A0ABS4KCC3_9FIRM</name>
<gene>
    <name evidence="10" type="ORF">J2Z71_000963</name>
</gene>
<dbReference type="InterPro" id="IPR058533">
    <property type="entry name" value="Cation_efflux_TM"/>
</dbReference>
<comment type="similarity">
    <text evidence="2">Belongs to the cation diffusion facilitator (CDF) transporter (TC 2.A.4) family.</text>
</comment>
<dbReference type="Gene3D" id="3.30.70.1350">
    <property type="entry name" value="Cation efflux protein, cytoplasmic domain"/>
    <property type="match status" value="1"/>
</dbReference>
<dbReference type="EMBL" id="JAGGLJ010000007">
    <property type="protein sequence ID" value="MBP2025433.1"/>
    <property type="molecule type" value="Genomic_DNA"/>
</dbReference>
<protein>
    <submittedName>
        <fullName evidence="10">Cation diffusion facilitator family transporter</fullName>
    </submittedName>
</protein>
<evidence type="ECO:0000259" key="9">
    <source>
        <dbReference type="Pfam" id="PF16916"/>
    </source>
</evidence>
<evidence type="ECO:0000256" key="1">
    <source>
        <dbReference type="ARBA" id="ARBA00004141"/>
    </source>
</evidence>
<dbReference type="SUPFAM" id="SSF160240">
    <property type="entry name" value="Cation efflux protein cytoplasmic domain-like"/>
    <property type="match status" value="1"/>
</dbReference>
<sequence>MIIKKILNSGNYGTKKEDRTRISTQTSFVGLLLNLLLSVIKVFLFVFTGSVSILADAINNITDSISSVVAIIGVKISDRPADRKHPYGHGRIEYIATLIVASFVLVAGFEFIRVSYDRIKNPFDINYSYISIGLMLFSVIVKFYMAELYKSISKRIDSSPLMAQYKDSMGDVFITGVVIISIIVYNITGLRVDGYVGMLVSVFIIYSGYELIRDTLSDLIGEAPEENFVEQIEEIMLSYENVLGIHDIVITNYGPVKTFVTLDAEIPYDMTLVEAHNLIDDAEREIKEKLKCEITIHIDPVGSYSKIEREIIKSLNELIKRDNRILSFHDLAKEEDIIRVEIVVDGNIITSAKDIGKIKEIISNNLVSYEGLKYEIQIDRDFLTEAK</sequence>
<comment type="subcellular location">
    <subcellularLocation>
        <location evidence="1">Membrane</location>
        <topology evidence="1">Multi-pass membrane protein</topology>
    </subcellularLocation>
</comment>
<feature type="transmembrane region" description="Helical" evidence="7">
    <location>
        <begin position="170"/>
        <end position="188"/>
    </location>
</feature>
<evidence type="ECO:0000256" key="4">
    <source>
        <dbReference type="ARBA" id="ARBA00022692"/>
    </source>
</evidence>
<keyword evidence="5 7" id="KW-1133">Transmembrane helix</keyword>
<proteinExistence type="inferred from homology"/>
<keyword evidence="4 7" id="KW-0812">Transmembrane</keyword>
<evidence type="ECO:0000313" key="11">
    <source>
        <dbReference type="Proteomes" id="UP001519306"/>
    </source>
</evidence>
<evidence type="ECO:0000259" key="8">
    <source>
        <dbReference type="Pfam" id="PF01545"/>
    </source>
</evidence>
<dbReference type="InterPro" id="IPR027469">
    <property type="entry name" value="Cation_efflux_TMD_sf"/>
</dbReference>
<dbReference type="InterPro" id="IPR002524">
    <property type="entry name" value="Cation_efflux"/>
</dbReference>
<feature type="domain" description="Cation efflux protein transmembrane" evidence="8">
    <location>
        <begin position="28"/>
        <end position="220"/>
    </location>
</feature>